<dbReference type="EMBL" id="LAPZ01000011">
    <property type="protein sequence ID" value="OSY87391.1"/>
    <property type="molecule type" value="Genomic_DNA"/>
</dbReference>
<accession>A0A1Y2PBL5</accession>
<name>A0A1Y2PBL5_9FLAO</name>
<dbReference type="InterPro" id="IPR050563">
    <property type="entry name" value="4-hydroxybenzoyl-CoA_TE"/>
</dbReference>
<reference evidence="1 2" key="1">
    <citation type="submission" date="2015-03" db="EMBL/GenBank/DDBJ databases">
        <title>Genome sequence of Tenacibaculum sp. S2-2, isolated from intestinal microbiota of sea cucumber, Apostichopus japonicas.</title>
        <authorList>
            <person name="Shao Z."/>
            <person name="Wang L."/>
            <person name="Li X."/>
        </authorList>
    </citation>
    <scope>NUCLEOTIDE SEQUENCE [LARGE SCALE GENOMIC DNA]</scope>
    <source>
        <strain evidence="1 2">S2-2</strain>
    </source>
</reference>
<evidence type="ECO:0000313" key="2">
    <source>
        <dbReference type="Proteomes" id="UP000194221"/>
    </source>
</evidence>
<dbReference type="InParanoid" id="A0A1Y2PBL5"/>
<evidence type="ECO:0008006" key="3">
    <source>
        <dbReference type="Google" id="ProtNLM"/>
    </source>
</evidence>
<evidence type="ECO:0000313" key="1">
    <source>
        <dbReference type="EMBL" id="OSY87391.1"/>
    </source>
</evidence>
<dbReference type="OrthoDB" id="283913at2"/>
<dbReference type="PANTHER" id="PTHR31793:SF2">
    <property type="entry name" value="BLR1345 PROTEIN"/>
    <property type="match status" value="1"/>
</dbReference>
<dbReference type="RefSeq" id="WP_086031000.1">
    <property type="nucleotide sequence ID" value="NZ_LAPZ01000011.1"/>
</dbReference>
<keyword evidence="2" id="KW-1185">Reference proteome</keyword>
<dbReference type="InterPro" id="IPR029069">
    <property type="entry name" value="HotDog_dom_sf"/>
</dbReference>
<proteinExistence type="predicted"/>
<dbReference type="CDD" id="cd00586">
    <property type="entry name" value="4HBT"/>
    <property type="match status" value="1"/>
</dbReference>
<dbReference type="Pfam" id="PF13279">
    <property type="entry name" value="4HBT_2"/>
    <property type="match status" value="1"/>
</dbReference>
<protein>
    <recommendedName>
        <fullName evidence="3">Thioesterase</fullName>
    </recommendedName>
</protein>
<dbReference type="Gene3D" id="3.10.129.10">
    <property type="entry name" value="Hotdog Thioesterase"/>
    <property type="match status" value="1"/>
</dbReference>
<comment type="caution">
    <text evidence="1">The sequence shown here is derived from an EMBL/GenBank/DDBJ whole genome shotgun (WGS) entry which is preliminary data.</text>
</comment>
<dbReference type="AlphaFoldDB" id="A0A1Y2PBL5"/>
<gene>
    <name evidence="1" type="ORF">WH52_10935</name>
</gene>
<dbReference type="PANTHER" id="PTHR31793">
    <property type="entry name" value="4-HYDROXYBENZOYL-COA THIOESTERASE FAMILY MEMBER"/>
    <property type="match status" value="1"/>
</dbReference>
<sequence length="144" mass="16614">MTKKTLAYKGAVSINQSDTNGHMNVMHYINKYELAAMNMFTDVGYTRLYAKENNLGIIILEQQIKYYKELFEDDTIYIESHISSLARKVVQITHELYNGDTKELSGTAVITYAFLNKEIRKTVLIPDSIKNKLEDLLMPQKVEK</sequence>
<dbReference type="STRING" id="1635173.WH52_10935"/>
<organism evidence="1 2">
    <name type="scientific">Tenacibaculum holothuriorum</name>
    <dbReference type="NCBI Taxonomy" id="1635173"/>
    <lineage>
        <taxon>Bacteria</taxon>
        <taxon>Pseudomonadati</taxon>
        <taxon>Bacteroidota</taxon>
        <taxon>Flavobacteriia</taxon>
        <taxon>Flavobacteriales</taxon>
        <taxon>Flavobacteriaceae</taxon>
        <taxon>Tenacibaculum</taxon>
    </lineage>
</organism>
<dbReference type="Proteomes" id="UP000194221">
    <property type="component" value="Unassembled WGS sequence"/>
</dbReference>
<dbReference type="SUPFAM" id="SSF54637">
    <property type="entry name" value="Thioesterase/thiol ester dehydrase-isomerase"/>
    <property type="match status" value="1"/>
</dbReference>
<dbReference type="GO" id="GO:0047617">
    <property type="term" value="F:fatty acyl-CoA hydrolase activity"/>
    <property type="evidence" value="ECO:0007669"/>
    <property type="project" value="TreeGrafter"/>
</dbReference>